<comment type="caution">
    <text evidence="2">The sequence shown here is derived from an EMBL/GenBank/DDBJ whole genome shotgun (WGS) entry which is preliminary data.</text>
</comment>
<dbReference type="InterPro" id="IPR024975">
    <property type="entry name" value="NOV_C"/>
</dbReference>
<proteinExistence type="predicted"/>
<organism evidence="2">
    <name type="scientific">termite gut metagenome</name>
    <dbReference type="NCBI Taxonomy" id="433724"/>
    <lineage>
        <taxon>unclassified sequences</taxon>
        <taxon>metagenomes</taxon>
        <taxon>organismal metagenomes</taxon>
    </lineage>
</organism>
<reference evidence="2" key="1">
    <citation type="submission" date="2019-03" db="EMBL/GenBank/DDBJ databases">
        <title>Single cell metagenomics reveals metabolic interactions within the superorganism composed of flagellate Streblomastix strix and complex community of Bacteroidetes bacteria on its surface.</title>
        <authorList>
            <person name="Treitli S.C."/>
            <person name="Kolisko M."/>
            <person name="Husnik F."/>
            <person name="Keeling P."/>
            <person name="Hampl V."/>
        </authorList>
    </citation>
    <scope>NUCLEOTIDE SEQUENCE</scope>
    <source>
        <strain evidence="2">STM</strain>
    </source>
</reference>
<gene>
    <name evidence="2" type="ORF">EZS27_025207</name>
</gene>
<sequence length="859" mass="100793">MHLTEDKEFMPFSVISVSASYPDKNILPQAITTTFGHQLREKKWIEINKNFYTRSEVIGIDHASYLNERNIKNGTFNWLVLDYKENQFIFNYLEIAHINSYSTDHMIWVLTFIQKSYASIENKPASNDFKRFYHTILKYLYSTYELRKTDQVSLINKLKQVFFLCINYQDSTEFFSWEKPERILHIDDTKLYQNLSDEVKSRLGYFFTKSDKNEIGKVFNQIAPKLSSRIKEKIVYSGAIASEKLLYRKINNLLYVILLVEDKTEDIINDNMLQKLQQVKLRIVPSITRKTSIVGSDNKQMQLPDIKLSYHFNASENSLYVCDEYSDLDKEKKLFADMVNEVFSVIVQKDFDQKLYIRDLMTPNQSEAFQDAKKDIDYDKNRFDELKEILGENHLNEEQILWDAVVKCKCPENTASPFPWFAQIDWDILSVMLAVSAKQLQQWHNSFEYAQYHSAHNLPLIQEIVQELNLDFRHLNALLSGRLNFEEIYNDWYTRCKNKYADTIKYNVYEILQASDSTTQSRFKAFIDAVDNMNPELSSVSMLFFDVEADVLAKVNNILSSFGYEIITQLDESRNNEWWKLYNSIPLQVRDFKKRLRNKEHADEFIIKDEHYSLLYFNKTIELITKYIQQYPLVEEEDTEASDITASECLLVEDDEKDILTSTLQHMKPTGDPFGALWGQIAPKSILSRGGYKNPALVNNDNAENIGKTGELLMFKKLSKIYEGRVIWVSEYAKEYGHTPDKSAVGYDMHYIDENNDTHYVEVKTSIGNQPEFHITINEIKTAMAYGDRYHVIWITNVSDKNARQYVDLKNIFINFDEDENFFFNSRFKPVLTAFKIAFTLVINEPKHQLIVEKQDETT</sequence>
<dbReference type="Pfam" id="PF13020">
    <property type="entry name" value="NOV_C"/>
    <property type="match status" value="1"/>
</dbReference>
<evidence type="ECO:0000313" key="2">
    <source>
        <dbReference type="EMBL" id="KAA6325600.1"/>
    </source>
</evidence>
<protein>
    <recommendedName>
        <fullName evidence="1">Protein NO VEIN C-terminal domain-containing protein</fullName>
    </recommendedName>
</protein>
<dbReference type="AlphaFoldDB" id="A0A5J4QXI3"/>
<accession>A0A5J4QXI3</accession>
<feature type="domain" description="Protein NO VEIN C-terminal" evidence="1">
    <location>
        <begin position="731"/>
        <end position="802"/>
    </location>
</feature>
<evidence type="ECO:0000259" key="1">
    <source>
        <dbReference type="Pfam" id="PF13020"/>
    </source>
</evidence>
<dbReference type="EMBL" id="SNRY01002330">
    <property type="protein sequence ID" value="KAA6325600.1"/>
    <property type="molecule type" value="Genomic_DNA"/>
</dbReference>
<name>A0A5J4QXI3_9ZZZZ</name>